<evidence type="ECO:0000313" key="4">
    <source>
        <dbReference type="Proteomes" id="UP000230002"/>
    </source>
</evidence>
<dbReference type="AlphaFoldDB" id="A0A2G8S4E1"/>
<evidence type="ECO:0000313" key="3">
    <source>
        <dbReference type="EMBL" id="PIL28646.1"/>
    </source>
</evidence>
<dbReference type="Proteomes" id="UP000230002">
    <property type="component" value="Unassembled WGS sequence"/>
</dbReference>
<dbReference type="SUPFAM" id="SSF51197">
    <property type="entry name" value="Clavaminate synthase-like"/>
    <property type="match status" value="1"/>
</dbReference>
<gene>
    <name evidence="3" type="ORF">GSI_08688</name>
</gene>
<reference evidence="3 4" key="1">
    <citation type="journal article" date="2015" name="Sci. Rep.">
        <title>Chromosome-level genome map provides insights into diverse defense mechanisms in the medicinal fungus Ganoderma sinense.</title>
        <authorList>
            <person name="Zhu Y."/>
            <person name="Xu J."/>
            <person name="Sun C."/>
            <person name="Zhou S."/>
            <person name="Xu H."/>
            <person name="Nelson D.R."/>
            <person name="Qian J."/>
            <person name="Song J."/>
            <person name="Luo H."/>
            <person name="Xiang L."/>
            <person name="Li Y."/>
            <person name="Xu Z."/>
            <person name="Ji A."/>
            <person name="Wang L."/>
            <person name="Lu S."/>
            <person name="Hayward A."/>
            <person name="Sun W."/>
            <person name="Li X."/>
            <person name="Schwartz D.C."/>
            <person name="Wang Y."/>
            <person name="Chen S."/>
        </authorList>
    </citation>
    <scope>NUCLEOTIDE SEQUENCE [LARGE SCALE GENOMIC DNA]</scope>
    <source>
        <strain evidence="3 4">ZZ0214-1</strain>
    </source>
</reference>
<dbReference type="Gene3D" id="2.60.120.330">
    <property type="entry name" value="B-lactam Antibiotic, Isopenicillin N Synthase, Chain"/>
    <property type="match status" value="1"/>
</dbReference>
<comment type="caution">
    <text evidence="3">The sequence shown here is derived from an EMBL/GenBank/DDBJ whole genome shotgun (WGS) entry which is preliminary data.</text>
</comment>
<dbReference type="STRING" id="1077348.A0A2G8S4E1"/>
<dbReference type="Pfam" id="PF14226">
    <property type="entry name" value="DIOX_N"/>
    <property type="match status" value="1"/>
</dbReference>
<dbReference type="EMBL" id="AYKW01000023">
    <property type="protein sequence ID" value="PIL28646.1"/>
    <property type="molecule type" value="Genomic_DNA"/>
</dbReference>
<feature type="region of interest" description="Disordered" evidence="1">
    <location>
        <begin position="1"/>
        <end position="21"/>
    </location>
</feature>
<accession>A0A2G8S4E1</accession>
<dbReference type="InterPro" id="IPR026992">
    <property type="entry name" value="DIOX_N"/>
</dbReference>
<keyword evidence="4" id="KW-1185">Reference proteome</keyword>
<protein>
    <recommendedName>
        <fullName evidence="2">Non-haem dioxygenase N-terminal domain-containing protein</fullName>
    </recommendedName>
</protein>
<dbReference type="InterPro" id="IPR027443">
    <property type="entry name" value="IPNS-like_sf"/>
</dbReference>
<dbReference type="OrthoDB" id="2757183at2759"/>
<organism evidence="3 4">
    <name type="scientific">Ganoderma sinense ZZ0214-1</name>
    <dbReference type="NCBI Taxonomy" id="1077348"/>
    <lineage>
        <taxon>Eukaryota</taxon>
        <taxon>Fungi</taxon>
        <taxon>Dikarya</taxon>
        <taxon>Basidiomycota</taxon>
        <taxon>Agaricomycotina</taxon>
        <taxon>Agaricomycetes</taxon>
        <taxon>Polyporales</taxon>
        <taxon>Polyporaceae</taxon>
        <taxon>Ganoderma</taxon>
    </lineage>
</organism>
<sequence length="126" mass="14559">MPAPTKPPVTHYEPAPETQEDNYAPVPIVDFAKVGTPEGRAELAPQVREAMRTYGFICIVNHGLTQTQNDRMVDIADVPFSEVPEDEQHRLLSKVRELREWKRYKPRQFWVGIRPLCTREYVAPRS</sequence>
<evidence type="ECO:0000259" key="2">
    <source>
        <dbReference type="Pfam" id="PF14226"/>
    </source>
</evidence>
<evidence type="ECO:0000256" key="1">
    <source>
        <dbReference type="SAM" id="MobiDB-lite"/>
    </source>
</evidence>
<proteinExistence type="predicted"/>
<feature type="domain" description="Non-haem dioxygenase N-terminal" evidence="2">
    <location>
        <begin position="26"/>
        <end position="104"/>
    </location>
</feature>
<name>A0A2G8S4E1_9APHY</name>